<dbReference type="EMBL" id="CP035037">
    <property type="protein sequence ID" value="QAB18609.1"/>
    <property type="molecule type" value="Genomic_DNA"/>
</dbReference>
<dbReference type="PROSITE" id="PS50893">
    <property type="entry name" value="ABC_TRANSPORTER_2"/>
    <property type="match status" value="1"/>
</dbReference>
<organism evidence="7 8">
    <name type="scientific">Leucobacter muris</name>
    <dbReference type="NCBI Taxonomy" id="1935379"/>
    <lineage>
        <taxon>Bacteria</taxon>
        <taxon>Bacillati</taxon>
        <taxon>Actinomycetota</taxon>
        <taxon>Actinomycetes</taxon>
        <taxon>Micrococcales</taxon>
        <taxon>Microbacteriaceae</taxon>
        <taxon>Leucobacter</taxon>
    </lineage>
</organism>
<evidence type="ECO:0000313" key="8">
    <source>
        <dbReference type="Proteomes" id="UP000285768"/>
    </source>
</evidence>
<evidence type="ECO:0000259" key="6">
    <source>
        <dbReference type="PROSITE" id="PS50893"/>
    </source>
</evidence>
<dbReference type="CDD" id="cd03224">
    <property type="entry name" value="ABC_TM1139_LivF_branched"/>
    <property type="match status" value="1"/>
</dbReference>
<dbReference type="InterPro" id="IPR003439">
    <property type="entry name" value="ABC_transporter-like_ATP-bd"/>
</dbReference>
<keyword evidence="5" id="KW-0029">Amino-acid transport</keyword>
<evidence type="ECO:0000256" key="3">
    <source>
        <dbReference type="ARBA" id="ARBA00022741"/>
    </source>
</evidence>
<dbReference type="PANTHER" id="PTHR43820">
    <property type="entry name" value="HIGH-AFFINITY BRANCHED-CHAIN AMINO ACID TRANSPORT ATP-BINDING PROTEIN LIVF"/>
    <property type="match status" value="1"/>
</dbReference>
<name>A0ABX5QI37_9MICO</name>
<dbReference type="Pfam" id="PF00005">
    <property type="entry name" value="ABC_tran"/>
    <property type="match status" value="1"/>
</dbReference>
<evidence type="ECO:0000313" key="7">
    <source>
        <dbReference type="EMBL" id="QAB18609.1"/>
    </source>
</evidence>
<dbReference type="SMART" id="SM00382">
    <property type="entry name" value="AAA"/>
    <property type="match status" value="1"/>
</dbReference>
<keyword evidence="4 7" id="KW-0067">ATP-binding</keyword>
<dbReference type="InterPro" id="IPR027417">
    <property type="entry name" value="P-loop_NTPase"/>
</dbReference>
<keyword evidence="8" id="KW-1185">Reference proteome</keyword>
<dbReference type="Gene3D" id="3.40.50.300">
    <property type="entry name" value="P-loop containing nucleotide triphosphate hydrolases"/>
    <property type="match status" value="1"/>
</dbReference>
<dbReference type="InterPro" id="IPR003593">
    <property type="entry name" value="AAA+_ATPase"/>
</dbReference>
<dbReference type="PROSITE" id="PS00211">
    <property type="entry name" value="ABC_TRANSPORTER_1"/>
    <property type="match status" value="1"/>
</dbReference>
<dbReference type="SUPFAM" id="SSF52540">
    <property type="entry name" value="P-loop containing nucleoside triphosphate hydrolases"/>
    <property type="match status" value="1"/>
</dbReference>
<accession>A0ABX5QI37</accession>
<evidence type="ECO:0000256" key="1">
    <source>
        <dbReference type="ARBA" id="ARBA00005417"/>
    </source>
</evidence>
<dbReference type="GO" id="GO:0005524">
    <property type="term" value="F:ATP binding"/>
    <property type="evidence" value="ECO:0007669"/>
    <property type="project" value="UniProtKB-KW"/>
</dbReference>
<evidence type="ECO:0000256" key="2">
    <source>
        <dbReference type="ARBA" id="ARBA00022448"/>
    </source>
</evidence>
<dbReference type="RefSeq" id="WP_128387413.1">
    <property type="nucleotide sequence ID" value="NZ_CP035037.1"/>
</dbReference>
<comment type="similarity">
    <text evidence="1">Belongs to the ABC transporter superfamily.</text>
</comment>
<evidence type="ECO:0000256" key="5">
    <source>
        <dbReference type="ARBA" id="ARBA00022970"/>
    </source>
</evidence>
<feature type="domain" description="ABC transporter" evidence="6">
    <location>
        <begin position="2"/>
        <end position="234"/>
    </location>
</feature>
<gene>
    <name evidence="7" type="ORF">Leucomu_12440</name>
</gene>
<proteinExistence type="inferred from homology"/>
<dbReference type="InterPro" id="IPR052156">
    <property type="entry name" value="BCAA_Transport_ATP-bd_LivF"/>
</dbReference>
<reference evidence="7 8" key="1">
    <citation type="submission" date="2019-01" db="EMBL/GenBank/DDBJ databases">
        <title>Leucobacter muris sp. nov. isolated from the nose of a laboratory mouse.</title>
        <authorList>
            <person name="Benga L."/>
            <person name="Sproeer C."/>
            <person name="Schumann P."/>
            <person name="Verbarg S."/>
            <person name="Bunk B."/>
            <person name="Engelhardt E."/>
            <person name="Benten P.M."/>
            <person name="Sager M."/>
        </authorList>
    </citation>
    <scope>NUCLEOTIDE SEQUENCE [LARGE SCALE GENOMIC DNA]</scope>
    <source>
        <strain evidence="7 8">DSM 101948</strain>
    </source>
</reference>
<dbReference type="Proteomes" id="UP000285768">
    <property type="component" value="Chromosome"/>
</dbReference>
<keyword evidence="2" id="KW-0813">Transport</keyword>
<keyword evidence="3" id="KW-0547">Nucleotide-binding</keyword>
<dbReference type="InterPro" id="IPR017871">
    <property type="entry name" value="ABC_transporter-like_CS"/>
</dbReference>
<evidence type="ECO:0000256" key="4">
    <source>
        <dbReference type="ARBA" id="ARBA00022840"/>
    </source>
</evidence>
<sequence>MLRIEHLAVSYGRAKVLTDLSLNVEQGEIVALLGGNGVGKTTTLKAVSGLVRPRGGRITFEGRPITGLPTHTIAQMGIAHCPEGRRLFGGMTVEDNLLLGAVTRAAREKQRDGLERIFELFPILLERRKQHAGLLSGGQQQMVAIGRALMADPRLLILDEPSLGLAPKVVTEVFEVLQSVRDTGVTVLLVEQNVAQALGMADRGYVIEQGEIALQGEAQALLDDEELQKAYLGI</sequence>
<protein>
    <submittedName>
        <fullName evidence="7">ABC transporter ATP-binding protein</fullName>
    </submittedName>
</protein>
<dbReference type="PANTHER" id="PTHR43820:SF4">
    <property type="entry name" value="HIGH-AFFINITY BRANCHED-CHAIN AMINO ACID TRANSPORT ATP-BINDING PROTEIN LIVF"/>
    <property type="match status" value="1"/>
</dbReference>